<dbReference type="OrthoDB" id="914976at2"/>
<reference evidence="1 2" key="1">
    <citation type="submission" date="2016-03" db="EMBL/GenBank/DDBJ databases">
        <title>Draft genome sequence of Flavobacterium fryxellicola DSM 16209.</title>
        <authorList>
            <person name="Shin S.-K."/>
            <person name="Yi H."/>
        </authorList>
    </citation>
    <scope>NUCLEOTIDE SEQUENCE [LARGE SCALE GENOMIC DNA]</scope>
    <source>
        <strain evidence="1 2">DSM 16209</strain>
    </source>
</reference>
<proteinExistence type="predicted"/>
<dbReference type="Proteomes" id="UP000077164">
    <property type="component" value="Unassembled WGS sequence"/>
</dbReference>
<keyword evidence="2" id="KW-1185">Reference proteome</keyword>
<evidence type="ECO:0000313" key="2">
    <source>
        <dbReference type="Proteomes" id="UP000077164"/>
    </source>
</evidence>
<name>A0A168AJH6_9FLAO</name>
<dbReference type="Gene3D" id="2.60.40.1120">
    <property type="entry name" value="Carboxypeptidase-like, regulatory domain"/>
    <property type="match status" value="1"/>
</dbReference>
<dbReference type="InterPro" id="IPR008969">
    <property type="entry name" value="CarboxyPept-like_regulatory"/>
</dbReference>
<sequence length="288" mass="32753">MRKLTLLLLVVSNSIYSQFKGIVLDESNKPISYVNIWVENENIGTTSNEDGEFLINTINEKILVFSAVGFETKKIKISNNDKVVLQTAIYNLEEIVITKSKGSIEREIGNFKKSIGSHLSGSVPWIYAKRFEFDGVYKKTPFLKNAIVFTKSKIKNAKFKLRIFSVMENGFPGEDLLKEDIIVVVKSGKIKNVIDLSKFNIIFPDNGIFIAYEWMIIEENKYLYKSFSKESSNTYSITYAPAVMVHKVETENTVAYREGKWISRKGSSLKENTNKVVIEPAINLTLTN</sequence>
<dbReference type="SUPFAM" id="SSF49464">
    <property type="entry name" value="Carboxypeptidase regulatory domain-like"/>
    <property type="match status" value="1"/>
</dbReference>
<evidence type="ECO:0008006" key="3">
    <source>
        <dbReference type="Google" id="ProtNLM"/>
    </source>
</evidence>
<evidence type="ECO:0000313" key="1">
    <source>
        <dbReference type="EMBL" id="OAB31537.1"/>
    </source>
</evidence>
<gene>
    <name evidence="1" type="ORF">FBFR_01545</name>
</gene>
<organism evidence="1 2">
    <name type="scientific">Flavobacterium fryxellicola</name>
    <dbReference type="NCBI Taxonomy" id="249352"/>
    <lineage>
        <taxon>Bacteria</taxon>
        <taxon>Pseudomonadati</taxon>
        <taxon>Bacteroidota</taxon>
        <taxon>Flavobacteriia</taxon>
        <taxon>Flavobacteriales</taxon>
        <taxon>Flavobacteriaceae</taxon>
        <taxon>Flavobacterium</taxon>
    </lineage>
</organism>
<accession>A0A168AJH6</accession>
<comment type="caution">
    <text evidence="1">The sequence shown here is derived from an EMBL/GenBank/DDBJ whole genome shotgun (WGS) entry which is preliminary data.</text>
</comment>
<dbReference type="Pfam" id="PF13715">
    <property type="entry name" value="CarbopepD_reg_2"/>
    <property type="match status" value="1"/>
</dbReference>
<dbReference type="RefSeq" id="WP_066075946.1">
    <property type="nucleotide sequence ID" value="NZ_FRDK01000001.1"/>
</dbReference>
<protein>
    <recommendedName>
        <fullName evidence="3">3-ketoacyl-ACP reductase</fullName>
    </recommendedName>
</protein>
<dbReference type="STRING" id="249352.SAMN05444395_101455"/>
<dbReference type="AlphaFoldDB" id="A0A168AJH6"/>
<dbReference type="EMBL" id="LVJE01000001">
    <property type="protein sequence ID" value="OAB31537.1"/>
    <property type="molecule type" value="Genomic_DNA"/>
</dbReference>